<feature type="transmembrane region" description="Helical" evidence="1">
    <location>
        <begin position="16"/>
        <end position="37"/>
    </location>
</feature>
<dbReference type="Pfam" id="PF14145">
    <property type="entry name" value="YrhK"/>
    <property type="match status" value="1"/>
</dbReference>
<proteinExistence type="predicted"/>
<dbReference type="AlphaFoldDB" id="A0A1H7LQV6"/>
<sequence length="78" mass="8936">MTGIELIVREYRHWHLTIAVTGNTLFLLGSVLFFQVFSSWQTLAVWMFVLGSTLMLVGAMGEVAKSVYERREKAANRR</sequence>
<name>A0A1H7LQV6_9RHOB</name>
<evidence type="ECO:0000256" key="1">
    <source>
        <dbReference type="SAM" id="Phobius"/>
    </source>
</evidence>
<keyword evidence="4" id="KW-1185">Reference proteome</keyword>
<gene>
    <name evidence="3" type="ORF">SAMN04488526_1786</name>
</gene>
<accession>A0A1H7LQV6</accession>
<dbReference type="RefSeq" id="WP_092761904.1">
    <property type="nucleotide sequence ID" value="NZ_FNZQ01000002.1"/>
</dbReference>
<dbReference type="STRING" id="188906.SAMN04488526_1786"/>
<feature type="transmembrane region" description="Helical" evidence="1">
    <location>
        <begin position="43"/>
        <end position="68"/>
    </location>
</feature>
<protein>
    <submittedName>
        <fullName evidence="3">YrhK-like protein</fullName>
    </submittedName>
</protein>
<dbReference type="Proteomes" id="UP000199283">
    <property type="component" value="Unassembled WGS sequence"/>
</dbReference>
<feature type="domain" description="YrhK" evidence="2">
    <location>
        <begin position="10"/>
        <end position="65"/>
    </location>
</feature>
<dbReference type="EMBL" id="FNZQ01000002">
    <property type="protein sequence ID" value="SEL00747.1"/>
    <property type="molecule type" value="Genomic_DNA"/>
</dbReference>
<keyword evidence="1" id="KW-1133">Transmembrane helix</keyword>
<dbReference type="InterPro" id="IPR025424">
    <property type="entry name" value="YrhK_domain"/>
</dbReference>
<evidence type="ECO:0000313" key="4">
    <source>
        <dbReference type="Proteomes" id="UP000199283"/>
    </source>
</evidence>
<reference evidence="3 4" key="1">
    <citation type="submission" date="2016-10" db="EMBL/GenBank/DDBJ databases">
        <authorList>
            <person name="de Groot N.N."/>
        </authorList>
    </citation>
    <scope>NUCLEOTIDE SEQUENCE [LARGE SCALE GENOMIC DNA]</scope>
    <source>
        <strain evidence="3 4">DSM 14858</strain>
    </source>
</reference>
<evidence type="ECO:0000313" key="3">
    <source>
        <dbReference type="EMBL" id="SEL00747.1"/>
    </source>
</evidence>
<keyword evidence="1" id="KW-0812">Transmembrane</keyword>
<dbReference type="OrthoDB" id="5862062at2"/>
<evidence type="ECO:0000259" key="2">
    <source>
        <dbReference type="Pfam" id="PF14145"/>
    </source>
</evidence>
<keyword evidence="1" id="KW-0472">Membrane</keyword>
<organism evidence="3 4">
    <name type="scientific">Jannaschia helgolandensis</name>
    <dbReference type="NCBI Taxonomy" id="188906"/>
    <lineage>
        <taxon>Bacteria</taxon>
        <taxon>Pseudomonadati</taxon>
        <taxon>Pseudomonadota</taxon>
        <taxon>Alphaproteobacteria</taxon>
        <taxon>Rhodobacterales</taxon>
        <taxon>Roseobacteraceae</taxon>
        <taxon>Jannaschia</taxon>
    </lineage>
</organism>